<evidence type="ECO:0000313" key="2">
    <source>
        <dbReference type="EMBL" id="EDW39203.1"/>
    </source>
</evidence>
<proteinExistence type="predicted"/>
<dbReference type="Proteomes" id="UP000008744">
    <property type="component" value="Unassembled WGS sequence"/>
</dbReference>
<feature type="chain" id="PRO_5002806920" evidence="1">
    <location>
        <begin position="24"/>
        <end position="198"/>
    </location>
</feature>
<protein>
    <submittedName>
        <fullName evidence="2">GL13964</fullName>
    </submittedName>
</protein>
<organism evidence="3">
    <name type="scientific">Drosophila persimilis</name>
    <name type="common">Fruit fly</name>
    <dbReference type="NCBI Taxonomy" id="7234"/>
    <lineage>
        <taxon>Eukaryota</taxon>
        <taxon>Metazoa</taxon>
        <taxon>Ecdysozoa</taxon>
        <taxon>Arthropoda</taxon>
        <taxon>Hexapoda</taxon>
        <taxon>Insecta</taxon>
        <taxon>Pterygota</taxon>
        <taxon>Neoptera</taxon>
        <taxon>Endopterygota</taxon>
        <taxon>Diptera</taxon>
        <taxon>Brachycera</taxon>
        <taxon>Muscomorpha</taxon>
        <taxon>Ephydroidea</taxon>
        <taxon>Drosophilidae</taxon>
        <taxon>Drosophila</taxon>
        <taxon>Sophophora</taxon>
    </lineage>
</organism>
<accession>B4GN77</accession>
<gene>
    <name evidence="2" type="primary">Dper\GL13964</name>
    <name evidence="2" type="ORF">Dper_GL13964</name>
</gene>
<dbReference type="InterPro" id="IPR010512">
    <property type="entry name" value="DUF1091"/>
</dbReference>
<dbReference type="AlphaFoldDB" id="B4GN77"/>
<dbReference type="SMART" id="SM00697">
    <property type="entry name" value="DM8"/>
    <property type="match status" value="1"/>
</dbReference>
<keyword evidence="3" id="KW-1185">Reference proteome</keyword>
<dbReference type="PANTHER" id="PTHR20898">
    <property type="entry name" value="DAEDALUS ON 3-RELATED-RELATED"/>
    <property type="match status" value="1"/>
</dbReference>
<keyword evidence="1" id="KW-0732">Signal</keyword>
<dbReference type="PhylomeDB" id="B4GN77"/>
<dbReference type="HOGENOM" id="CLU_116900_0_0_1"/>
<name>B4GN77_DROPE</name>
<dbReference type="Pfam" id="PF06477">
    <property type="entry name" value="DUF1091"/>
    <property type="match status" value="1"/>
</dbReference>
<evidence type="ECO:0000256" key="1">
    <source>
        <dbReference type="SAM" id="SignalP"/>
    </source>
</evidence>
<dbReference type="EMBL" id="CH479186">
    <property type="protein sequence ID" value="EDW39203.1"/>
    <property type="molecule type" value="Genomic_DNA"/>
</dbReference>
<feature type="signal peptide" evidence="1">
    <location>
        <begin position="1"/>
        <end position="23"/>
    </location>
</feature>
<evidence type="ECO:0000313" key="3">
    <source>
        <dbReference type="Proteomes" id="UP000008744"/>
    </source>
</evidence>
<sequence length="198" mass="22874">MCFRLNVLIQLVVMLLLILEVCGTLTSSLVQIYNDTIFQITSKFEFTNIQCNSLDDDFSGIENCFLKSVNRSYKYLSLKVNLHKKPVSEIKVNVSLLKRFNGYKPFLYNITVDACKFLKNPKSKPIFNYFYSFFITQSNLNHSCPYDHDVIVDRLTADFVNHKITKVLSFPEGDYMVETNWMANGVNRALVKIYGTLS</sequence>
<reference evidence="2 3" key="1">
    <citation type="journal article" date="2007" name="Nature">
        <title>Evolution of genes and genomes on the Drosophila phylogeny.</title>
        <authorList>
            <consortium name="Drosophila 12 Genomes Consortium"/>
            <person name="Clark A.G."/>
            <person name="Eisen M.B."/>
            <person name="Smith D.R."/>
            <person name="Bergman C.M."/>
            <person name="Oliver B."/>
            <person name="Markow T.A."/>
            <person name="Kaufman T.C."/>
            <person name="Kellis M."/>
            <person name="Gelbart W."/>
            <person name="Iyer V.N."/>
            <person name="Pollard D.A."/>
            <person name="Sackton T.B."/>
            <person name="Larracuente A.M."/>
            <person name="Singh N.D."/>
            <person name="Abad J.P."/>
            <person name="Abt D.N."/>
            <person name="Adryan B."/>
            <person name="Aguade M."/>
            <person name="Akashi H."/>
            <person name="Anderson W.W."/>
            <person name="Aquadro C.F."/>
            <person name="Ardell D.H."/>
            <person name="Arguello R."/>
            <person name="Artieri C.G."/>
            <person name="Barbash D.A."/>
            <person name="Barker D."/>
            <person name="Barsanti P."/>
            <person name="Batterham P."/>
            <person name="Batzoglou S."/>
            <person name="Begun D."/>
            <person name="Bhutkar A."/>
            <person name="Blanco E."/>
            <person name="Bosak S.A."/>
            <person name="Bradley R.K."/>
            <person name="Brand A.D."/>
            <person name="Brent M.R."/>
            <person name="Brooks A.N."/>
            <person name="Brown R.H."/>
            <person name="Butlin R.K."/>
            <person name="Caggese C."/>
            <person name="Calvi B.R."/>
            <person name="Bernardo de Carvalho A."/>
            <person name="Caspi A."/>
            <person name="Castrezana S."/>
            <person name="Celniker S.E."/>
            <person name="Chang J.L."/>
            <person name="Chapple C."/>
            <person name="Chatterji S."/>
            <person name="Chinwalla A."/>
            <person name="Civetta A."/>
            <person name="Clifton S.W."/>
            <person name="Comeron J.M."/>
            <person name="Costello J.C."/>
            <person name="Coyne J.A."/>
            <person name="Daub J."/>
            <person name="David R.G."/>
            <person name="Delcher A.L."/>
            <person name="Delehaunty K."/>
            <person name="Do C.B."/>
            <person name="Ebling H."/>
            <person name="Edwards K."/>
            <person name="Eickbush T."/>
            <person name="Evans J.D."/>
            <person name="Filipski A."/>
            <person name="Findeiss S."/>
            <person name="Freyhult E."/>
            <person name="Fulton L."/>
            <person name="Fulton R."/>
            <person name="Garcia A.C."/>
            <person name="Gardiner A."/>
            <person name="Garfield D.A."/>
            <person name="Garvin B.E."/>
            <person name="Gibson G."/>
            <person name="Gilbert D."/>
            <person name="Gnerre S."/>
            <person name="Godfrey J."/>
            <person name="Good R."/>
            <person name="Gotea V."/>
            <person name="Gravely B."/>
            <person name="Greenberg A.J."/>
            <person name="Griffiths-Jones S."/>
            <person name="Gross S."/>
            <person name="Guigo R."/>
            <person name="Gustafson E.A."/>
            <person name="Haerty W."/>
            <person name="Hahn M.W."/>
            <person name="Halligan D.L."/>
            <person name="Halpern A.L."/>
            <person name="Halter G.M."/>
            <person name="Han M.V."/>
            <person name="Heger A."/>
            <person name="Hillier L."/>
            <person name="Hinrichs A.S."/>
            <person name="Holmes I."/>
            <person name="Hoskins R.A."/>
            <person name="Hubisz M.J."/>
            <person name="Hultmark D."/>
            <person name="Huntley M.A."/>
            <person name="Jaffe D.B."/>
            <person name="Jagadeeshan S."/>
            <person name="Jeck W.R."/>
            <person name="Johnson J."/>
            <person name="Jones C.D."/>
            <person name="Jordan W.C."/>
            <person name="Karpen G.H."/>
            <person name="Kataoka E."/>
            <person name="Keightley P.D."/>
            <person name="Kheradpour P."/>
            <person name="Kirkness E.F."/>
            <person name="Koerich L.B."/>
            <person name="Kristiansen K."/>
            <person name="Kudrna D."/>
            <person name="Kulathinal R.J."/>
            <person name="Kumar S."/>
            <person name="Kwok R."/>
            <person name="Lander E."/>
            <person name="Langley C.H."/>
            <person name="Lapoint R."/>
            <person name="Lazzaro B.P."/>
            <person name="Lee S.J."/>
            <person name="Levesque L."/>
            <person name="Li R."/>
            <person name="Lin C.F."/>
            <person name="Lin M.F."/>
            <person name="Lindblad-Toh K."/>
            <person name="Llopart A."/>
            <person name="Long M."/>
            <person name="Low L."/>
            <person name="Lozovsky E."/>
            <person name="Lu J."/>
            <person name="Luo M."/>
            <person name="Machado C.A."/>
            <person name="Makalowski W."/>
            <person name="Marzo M."/>
            <person name="Matsuda M."/>
            <person name="Matzkin L."/>
            <person name="McAllister B."/>
            <person name="McBride C.S."/>
            <person name="McKernan B."/>
            <person name="McKernan K."/>
            <person name="Mendez-Lago M."/>
            <person name="Minx P."/>
            <person name="Mollenhauer M.U."/>
            <person name="Montooth K."/>
            <person name="Mount S.M."/>
            <person name="Mu X."/>
            <person name="Myers E."/>
            <person name="Negre B."/>
            <person name="Newfeld S."/>
            <person name="Nielsen R."/>
            <person name="Noor M.A."/>
            <person name="O'Grady P."/>
            <person name="Pachter L."/>
            <person name="Papaceit M."/>
            <person name="Parisi M.J."/>
            <person name="Parisi M."/>
            <person name="Parts L."/>
            <person name="Pedersen J.S."/>
            <person name="Pesole G."/>
            <person name="Phillippy A.M."/>
            <person name="Ponting C.P."/>
            <person name="Pop M."/>
            <person name="Porcelli D."/>
            <person name="Powell J.R."/>
            <person name="Prohaska S."/>
            <person name="Pruitt K."/>
            <person name="Puig M."/>
            <person name="Quesneville H."/>
            <person name="Ram K.R."/>
            <person name="Rand D."/>
            <person name="Rasmussen M.D."/>
            <person name="Reed L.K."/>
            <person name="Reenan R."/>
            <person name="Reily A."/>
            <person name="Remington K.A."/>
            <person name="Rieger T.T."/>
            <person name="Ritchie M.G."/>
            <person name="Robin C."/>
            <person name="Rogers Y.H."/>
            <person name="Rohde C."/>
            <person name="Rozas J."/>
            <person name="Rubenfield M.J."/>
            <person name="Ruiz A."/>
            <person name="Russo S."/>
            <person name="Salzberg S.L."/>
            <person name="Sanchez-Gracia A."/>
            <person name="Saranga D.J."/>
            <person name="Sato H."/>
            <person name="Schaeffer S.W."/>
            <person name="Schatz M.C."/>
            <person name="Schlenke T."/>
            <person name="Schwartz R."/>
            <person name="Segarra C."/>
            <person name="Singh R.S."/>
            <person name="Sirot L."/>
            <person name="Sirota M."/>
            <person name="Sisneros N.B."/>
            <person name="Smith C.D."/>
            <person name="Smith T.F."/>
            <person name="Spieth J."/>
            <person name="Stage D.E."/>
            <person name="Stark A."/>
            <person name="Stephan W."/>
            <person name="Strausberg R.L."/>
            <person name="Strempel S."/>
            <person name="Sturgill D."/>
            <person name="Sutton G."/>
            <person name="Sutton G.G."/>
            <person name="Tao W."/>
            <person name="Teichmann S."/>
            <person name="Tobari Y.N."/>
            <person name="Tomimura Y."/>
            <person name="Tsolas J.M."/>
            <person name="Valente V.L."/>
            <person name="Venter E."/>
            <person name="Venter J.C."/>
            <person name="Vicario S."/>
            <person name="Vieira F.G."/>
            <person name="Vilella A.J."/>
            <person name="Villasante A."/>
            <person name="Walenz B."/>
            <person name="Wang J."/>
            <person name="Wasserman M."/>
            <person name="Watts T."/>
            <person name="Wilson D."/>
            <person name="Wilson R.K."/>
            <person name="Wing R.A."/>
            <person name="Wolfner M.F."/>
            <person name="Wong A."/>
            <person name="Wong G.K."/>
            <person name="Wu C.I."/>
            <person name="Wu G."/>
            <person name="Yamamoto D."/>
            <person name="Yang H.P."/>
            <person name="Yang S.P."/>
            <person name="Yorke J.A."/>
            <person name="Yoshida K."/>
            <person name="Zdobnov E."/>
            <person name="Zhang P."/>
            <person name="Zhang Y."/>
            <person name="Zimin A.V."/>
            <person name="Baldwin J."/>
            <person name="Abdouelleil A."/>
            <person name="Abdulkadir J."/>
            <person name="Abebe A."/>
            <person name="Abera B."/>
            <person name="Abreu J."/>
            <person name="Acer S.C."/>
            <person name="Aftuck L."/>
            <person name="Alexander A."/>
            <person name="An P."/>
            <person name="Anderson E."/>
            <person name="Anderson S."/>
            <person name="Arachi H."/>
            <person name="Azer M."/>
            <person name="Bachantsang P."/>
            <person name="Barry A."/>
            <person name="Bayul T."/>
            <person name="Berlin A."/>
            <person name="Bessette D."/>
            <person name="Bloom T."/>
            <person name="Blye J."/>
            <person name="Boguslavskiy L."/>
            <person name="Bonnet C."/>
            <person name="Boukhgalter B."/>
            <person name="Bourzgui I."/>
            <person name="Brown A."/>
            <person name="Cahill P."/>
            <person name="Channer S."/>
            <person name="Cheshatsang Y."/>
            <person name="Chuda L."/>
            <person name="Citroen M."/>
            <person name="Collymore A."/>
            <person name="Cooke P."/>
            <person name="Costello M."/>
            <person name="D'Aco K."/>
            <person name="Daza R."/>
            <person name="De Haan G."/>
            <person name="DeGray S."/>
            <person name="DeMaso C."/>
            <person name="Dhargay N."/>
            <person name="Dooley K."/>
            <person name="Dooley E."/>
            <person name="Doricent M."/>
            <person name="Dorje P."/>
            <person name="Dorjee K."/>
            <person name="Dupes A."/>
            <person name="Elong R."/>
            <person name="Falk J."/>
            <person name="Farina A."/>
            <person name="Faro S."/>
            <person name="Ferguson D."/>
            <person name="Fisher S."/>
            <person name="Foley C.D."/>
            <person name="Franke A."/>
            <person name="Friedrich D."/>
            <person name="Gadbois L."/>
            <person name="Gearin G."/>
            <person name="Gearin C.R."/>
            <person name="Giannoukos G."/>
            <person name="Goode T."/>
            <person name="Graham J."/>
            <person name="Grandbois E."/>
            <person name="Grewal S."/>
            <person name="Gyaltsen K."/>
            <person name="Hafez N."/>
            <person name="Hagos B."/>
            <person name="Hall J."/>
            <person name="Henson C."/>
            <person name="Hollinger A."/>
            <person name="Honan T."/>
            <person name="Huard M.D."/>
            <person name="Hughes L."/>
            <person name="Hurhula B."/>
            <person name="Husby M.E."/>
            <person name="Kamat A."/>
            <person name="Kanga B."/>
            <person name="Kashin S."/>
            <person name="Khazanovich D."/>
            <person name="Kisner P."/>
            <person name="Lance K."/>
            <person name="Lara M."/>
            <person name="Lee W."/>
            <person name="Lennon N."/>
            <person name="Letendre F."/>
            <person name="LeVine R."/>
            <person name="Lipovsky A."/>
            <person name="Liu X."/>
            <person name="Liu J."/>
            <person name="Liu S."/>
            <person name="Lokyitsang T."/>
            <person name="Lokyitsang Y."/>
            <person name="Lubonja R."/>
            <person name="Lui A."/>
            <person name="MacDonald P."/>
            <person name="Magnisalis V."/>
            <person name="Maru K."/>
            <person name="Matthews C."/>
            <person name="McCusker W."/>
            <person name="McDonough S."/>
            <person name="Mehta T."/>
            <person name="Meldrim J."/>
            <person name="Meneus L."/>
            <person name="Mihai O."/>
            <person name="Mihalev A."/>
            <person name="Mihova T."/>
            <person name="Mittelman R."/>
            <person name="Mlenga V."/>
            <person name="Montmayeur A."/>
            <person name="Mulrain L."/>
            <person name="Navidi A."/>
            <person name="Naylor J."/>
            <person name="Negash T."/>
            <person name="Nguyen T."/>
            <person name="Nguyen N."/>
            <person name="Nicol R."/>
            <person name="Norbu C."/>
            <person name="Norbu N."/>
            <person name="Novod N."/>
            <person name="O'Neill B."/>
            <person name="Osman S."/>
            <person name="Markiewicz E."/>
            <person name="Oyono O.L."/>
            <person name="Patti C."/>
            <person name="Phunkhang P."/>
            <person name="Pierre F."/>
            <person name="Priest M."/>
            <person name="Raghuraman S."/>
            <person name="Rege F."/>
            <person name="Reyes R."/>
            <person name="Rise C."/>
            <person name="Rogov P."/>
            <person name="Ross K."/>
            <person name="Ryan E."/>
            <person name="Settipalli S."/>
            <person name="Shea T."/>
            <person name="Sherpa N."/>
            <person name="Shi L."/>
            <person name="Shih D."/>
            <person name="Sparrow T."/>
            <person name="Spaulding J."/>
            <person name="Stalker J."/>
            <person name="Stange-Thomann N."/>
            <person name="Stavropoulos S."/>
            <person name="Stone C."/>
            <person name="Strader C."/>
            <person name="Tesfaye S."/>
            <person name="Thomson T."/>
            <person name="Thoulutsang Y."/>
            <person name="Thoulutsang D."/>
            <person name="Topham K."/>
            <person name="Topping I."/>
            <person name="Tsamla T."/>
            <person name="Vassiliev H."/>
            <person name="Vo A."/>
            <person name="Wangchuk T."/>
            <person name="Wangdi T."/>
            <person name="Weiand M."/>
            <person name="Wilkinson J."/>
            <person name="Wilson A."/>
            <person name="Yadav S."/>
            <person name="Young G."/>
            <person name="Yu Q."/>
            <person name="Zembek L."/>
            <person name="Zhong D."/>
            <person name="Zimmer A."/>
            <person name="Zwirko Z."/>
            <person name="Jaffe D.B."/>
            <person name="Alvarez P."/>
            <person name="Brockman W."/>
            <person name="Butler J."/>
            <person name="Chin C."/>
            <person name="Gnerre S."/>
            <person name="Grabherr M."/>
            <person name="Kleber M."/>
            <person name="Mauceli E."/>
            <person name="MacCallum I."/>
        </authorList>
    </citation>
    <scope>NUCLEOTIDE SEQUENCE [LARGE SCALE GENOMIC DNA]</scope>
    <source>
        <strain evidence="3">MSH-3 / Tucson 14011-0111.49</strain>
    </source>
</reference>
<dbReference type="OrthoDB" id="7840513at2759"/>
<dbReference type="PANTHER" id="PTHR20898:SF0">
    <property type="entry name" value="DAEDALUS ON 3-RELATED"/>
    <property type="match status" value="1"/>
</dbReference>
<dbReference type="OMA" id="ETNWMAN"/>